<dbReference type="RefSeq" id="WP_107674100.1">
    <property type="nucleotide sequence ID" value="NZ_PZKE01000014.1"/>
</dbReference>
<dbReference type="InterPro" id="IPR027417">
    <property type="entry name" value="P-loop_NTPase"/>
</dbReference>
<reference evidence="1 2" key="1">
    <citation type="submission" date="2018-03" db="EMBL/GenBank/DDBJ databases">
        <title>Rhodobacter blasticus.</title>
        <authorList>
            <person name="Meyer T.E."/>
            <person name="Miller S."/>
            <person name="Lodha T."/>
            <person name="Gandham S."/>
            <person name="Chintalapati S."/>
            <person name="Chintalapati V.R."/>
        </authorList>
    </citation>
    <scope>NUCLEOTIDE SEQUENCE [LARGE SCALE GENOMIC DNA]</scope>
    <source>
        <strain evidence="1 2">DSM 2131</strain>
    </source>
</reference>
<keyword evidence="2" id="KW-1185">Reference proteome</keyword>
<name>A0A2T4J658_FUSBL</name>
<dbReference type="EMBL" id="PZKE01000014">
    <property type="protein sequence ID" value="PTE13386.1"/>
    <property type="molecule type" value="Genomic_DNA"/>
</dbReference>
<comment type="caution">
    <text evidence="1">The sequence shown here is derived from an EMBL/GenBank/DDBJ whole genome shotgun (WGS) entry which is preliminary data.</text>
</comment>
<dbReference type="AlphaFoldDB" id="A0A2T4J658"/>
<evidence type="ECO:0008006" key="3">
    <source>
        <dbReference type="Google" id="ProtNLM"/>
    </source>
</evidence>
<sequence>MNAFSAALNGLPADFDPELYLRLNPDVAAAGIAAAAHYLAHGRAEGRVWRSDPLPADFDPGLYLDLNPELARAGVDPALHYRTFGRREGRFYRDADPAAAPRREALVVFVHIGKTAGSSLNEVLYRALGPGVRHVETLVDHPSVAARQLAQSGWVSGHLWTGALCGLVRGVTDRPLRLFTLLRDPVEQICSAYNWLLVLAARGPAAEAVMPEDIRAATRAVAATDHGDPAAVIRTLARHGGLFLNHQARAVFGPGAGTMTDEEMRAGLARFEGVGLPDRIGDLAAQMTGCPDITVPRENASPYRFDKAVFRSPAVAGFLARAHAADARLVALVRAGKG</sequence>
<evidence type="ECO:0000313" key="2">
    <source>
        <dbReference type="Proteomes" id="UP000241362"/>
    </source>
</evidence>
<protein>
    <recommendedName>
        <fullName evidence="3">Sulfotransferase family protein</fullName>
    </recommendedName>
</protein>
<dbReference type="Gene3D" id="3.40.50.300">
    <property type="entry name" value="P-loop containing nucleotide triphosphate hydrolases"/>
    <property type="match status" value="1"/>
</dbReference>
<evidence type="ECO:0000313" key="1">
    <source>
        <dbReference type="EMBL" id="PTE13386.1"/>
    </source>
</evidence>
<accession>A0A2T4J658</accession>
<proteinExistence type="predicted"/>
<dbReference type="Proteomes" id="UP000241362">
    <property type="component" value="Unassembled WGS sequence"/>
</dbReference>
<organism evidence="1 2">
    <name type="scientific">Fuscovulum blasticum DSM 2131</name>
    <dbReference type="NCBI Taxonomy" id="1188250"/>
    <lineage>
        <taxon>Bacteria</taxon>
        <taxon>Pseudomonadati</taxon>
        <taxon>Pseudomonadota</taxon>
        <taxon>Alphaproteobacteria</taxon>
        <taxon>Rhodobacterales</taxon>
        <taxon>Paracoccaceae</taxon>
        <taxon>Pseudogemmobacter</taxon>
    </lineage>
</organism>
<gene>
    <name evidence="1" type="ORF">C5F44_13645</name>
</gene>